<reference evidence="2" key="1">
    <citation type="submission" date="2015-09" db="EMBL/GenBank/DDBJ databases">
        <authorList>
            <person name="Shao Z."/>
            <person name="Wang L."/>
        </authorList>
    </citation>
    <scope>NUCLEOTIDE SEQUENCE [LARGE SCALE GENOMIC DNA]</scope>
    <source>
        <strain evidence="2">F13-1</strain>
    </source>
</reference>
<dbReference type="EMBL" id="CP012621">
    <property type="protein sequence ID" value="ATG75103.1"/>
    <property type="molecule type" value="Genomic_DNA"/>
</dbReference>
<evidence type="ECO:0000313" key="1">
    <source>
        <dbReference type="EMBL" id="ATG75103.1"/>
    </source>
</evidence>
<dbReference type="AlphaFoldDB" id="A0A291HSG0"/>
<accession>A0A291HSG0</accession>
<proteinExistence type="predicted"/>
<dbReference type="KEGG" id="zdf:AN401_15565"/>
<dbReference type="RefSeq" id="WP_142995621.1">
    <property type="nucleotide sequence ID" value="NZ_CP012621.1"/>
</dbReference>
<keyword evidence="2" id="KW-1185">Reference proteome</keyword>
<sequence length="68" mass="7907">MAALLKGLLLLVLVLLLLSEVKLSTSLYKYEDNQVEITFPSWRAEAPWYYLKWNPAKEEFIHRRGPGS</sequence>
<dbReference type="OrthoDB" id="7064604at2"/>
<name>A0A291HSG0_9GAMM</name>
<organism evidence="1 2">
    <name type="scientific">Zobellella denitrificans</name>
    <dbReference type="NCBI Taxonomy" id="347534"/>
    <lineage>
        <taxon>Bacteria</taxon>
        <taxon>Pseudomonadati</taxon>
        <taxon>Pseudomonadota</taxon>
        <taxon>Gammaproteobacteria</taxon>
        <taxon>Aeromonadales</taxon>
        <taxon>Aeromonadaceae</taxon>
        <taxon>Zobellella</taxon>
    </lineage>
</organism>
<gene>
    <name evidence="1" type="ORF">AN401_15565</name>
</gene>
<dbReference type="Proteomes" id="UP000217763">
    <property type="component" value="Chromosome"/>
</dbReference>
<protein>
    <submittedName>
        <fullName evidence="1">Uncharacterized protein</fullName>
    </submittedName>
</protein>
<evidence type="ECO:0000313" key="2">
    <source>
        <dbReference type="Proteomes" id="UP000217763"/>
    </source>
</evidence>